<dbReference type="EMBL" id="CP035108">
    <property type="protein sequence ID" value="QAR33833.1"/>
    <property type="molecule type" value="Genomic_DNA"/>
</dbReference>
<keyword evidence="3" id="KW-1185">Reference proteome</keyword>
<gene>
    <name evidence="2" type="ORF">EP073_10565</name>
</gene>
<proteinExistence type="predicted"/>
<protein>
    <submittedName>
        <fullName evidence="2">Class I SAM-dependent methyltransferase</fullName>
    </submittedName>
</protein>
<evidence type="ECO:0000313" key="3">
    <source>
        <dbReference type="Proteomes" id="UP000287502"/>
    </source>
</evidence>
<dbReference type="GO" id="GO:0032259">
    <property type="term" value="P:methylation"/>
    <property type="evidence" value="ECO:0007669"/>
    <property type="project" value="UniProtKB-KW"/>
</dbReference>
<name>A0A410K0D3_9BACT</name>
<reference evidence="2 3" key="1">
    <citation type="submission" date="2019-01" db="EMBL/GenBank/DDBJ databases">
        <title>Geovibrio thiophilus DSM 11263, complete genome.</title>
        <authorList>
            <person name="Spring S."/>
            <person name="Bunk B."/>
            <person name="Sproer C."/>
        </authorList>
    </citation>
    <scope>NUCLEOTIDE SEQUENCE [LARGE SCALE GENOMIC DNA]</scope>
    <source>
        <strain evidence="2 3">DSM 11263</strain>
    </source>
</reference>
<dbReference type="CDD" id="cd02440">
    <property type="entry name" value="AdoMet_MTases"/>
    <property type="match status" value="1"/>
</dbReference>
<dbReference type="GO" id="GO:0008757">
    <property type="term" value="F:S-adenosylmethionine-dependent methyltransferase activity"/>
    <property type="evidence" value="ECO:0007669"/>
    <property type="project" value="InterPro"/>
</dbReference>
<keyword evidence="2" id="KW-0808">Transferase</keyword>
<evidence type="ECO:0000313" key="2">
    <source>
        <dbReference type="EMBL" id="QAR33833.1"/>
    </source>
</evidence>
<sequence>MNKAQEFDRIATEIFAPLYPAVAGQIIERCGITKGTCLDIGSGGGMLGFSMLEQAEDMKMIFADINPDAIEIAINRAEERGVSHCVKGIVCAAEDIPVDNASVDLIISRGSVWFWDDYEKGFAELLRILSTGGKIYIGGGFGTKEIFEQVDAEMSKENPAWKEKVSQKFKQKLTPAVMAESFEKLGCTCTIIDDDSGHWVIAERG</sequence>
<dbReference type="SUPFAM" id="SSF53335">
    <property type="entry name" value="S-adenosyl-L-methionine-dependent methyltransferases"/>
    <property type="match status" value="1"/>
</dbReference>
<dbReference type="InterPro" id="IPR029063">
    <property type="entry name" value="SAM-dependent_MTases_sf"/>
</dbReference>
<dbReference type="AlphaFoldDB" id="A0A410K0D3"/>
<dbReference type="RefSeq" id="WP_128467118.1">
    <property type="nucleotide sequence ID" value="NZ_CP035108.1"/>
</dbReference>
<dbReference type="KEGG" id="gtl:EP073_10565"/>
<organism evidence="2 3">
    <name type="scientific">Geovibrio thiophilus</name>
    <dbReference type="NCBI Taxonomy" id="139438"/>
    <lineage>
        <taxon>Bacteria</taxon>
        <taxon>Pseudomonadati</taxon>
        <taxon>Deferribacterota</taxon>
        <taxon>Deferribacteres</taxon>
        <taxon>Deferribacterales</taxon>
        <taxon>Geovibrionaceae</taxon>
        <taxon>Geovibrio</taxon>
    </lineage>
</organism>
<evidence type="ECO:0000259" key="1">
    <source>
        <dbReference type="Pfam" id="PF08241"/>
    </source>
</evidence>
<keyword evidence="2" id="KW-0489">Methyltransferase</keyword>
<dbReference type="Proteomes" id="UP000287502">
    <property type="component" value="Chromosome"/>
</dbReference>
<accession>A0A410K0D3</accession>
<dbReference type="OrthoDB" id="9772751at2"/>
<dbReference type="Pfam" id="PF08241">
    <property type="entry name" value="Methyltransf_11"/>
    <property type="match status" value="1"/>
</dbReference>
<dbReference type="InterPro" id="IPR013216">
    <property type="entry name" value="Methyltransf_11"/>
</dbReference>
<feature type="domain" description="Methyltransferase type 11" evidence="1">
    <location>
        <begin position="38"/>
        <end position="137"/>
    </location>
</feature>
<dbReference type="Gene3D" id="3.40.50.150">
    <property type="entry name" value="Vaccinia Virus protein VP39"/>
    <property type="match status" value="1"/>
</dbReference>